<dbReference type="Proteomes" id="UP000648075">
    <property type="component" value="Unassembled WGS sequence"/>
</dbReference>
<dbReference type="Pfam" id="PF11008">
    <property type="entry name" value="DUF2846"/>
    <property type="match status" value="1"/>
</dbReference>
<proteinExistence type="predicted"/>
<keyword evidence="1" id="KW-0732">Signal</keyword>
<feature type="signal peptide" evidence="1">
    <location>
        <begin position="1"/>
        <end position="30"/>
    </location>
</feature>
<feature type="chain" id="PRO_5037915680" description="DUF2846 domain-containing protein" evidence="1">
    <location>
        <begin position="31"/>
        <end position="178"/>
    </location>
</feature>
<accession>A0A918PBH6</accession>
<sequence length="178" mass="18542">MKYLARAGRNLWLASAFGIAVAAAAVPASAATDKAEVVIPAPPPGKGQIVFYRTGTIMGAAMGCAVNENGQKISSLGAGRYFILVTEPGRHEYMVKSEAKDFLALEVEPDETQYAMCKIKMGMMAGRPDLQPSTREAFVKAGTDRPVDDADMGPGPGAMRAAERVAAQAAAAPAAPTN</sequence>
<reference evidence="3" key="1">
    <citation type="journal article" date="2014" name="Int. J. Syst. Evol. Microbiol.">
        <title>Complete genome sequence of Corynebacterium casei LMG S-19264T (=DSM 44701T), isolated from a smear-ripened cheese.</title>
        <authorList>
            <consortium name="US DOE Joint Genome Institute (JGI-PGF)"/>
            <person name="Walter F."/>
            <person name="Albersmeier A."/>
            <person name="Kalinowski J."/>
            <person name="Ruckert C."/>
        </authorList>
    </citation>
    <scope>NUCLEOTIDE SEQUENCE</scope>
    <source>
        <strain evidence="3">KCTC 32255</strain>
    </source>
</reference>
<dbReference type="InterPro" id="IPR022548">
    <property type="entry name" value="DUF2846"/>
</dbReference>
<reference evidence="3" key="2">
    <citation type="submission" date="2020-09" db="EMBL/GenBank/DDBJ databases">
        <authorList>
            <person name="Sun Q."/>
            <person name="Kim S."/>
        </authorList>
    </citation>
    <scope>NUCLEOTIDE SEQUENCE</scope>
    <source>
        <strain evidence="3">KCTC 32255</strain>
    </source>
</reference>
<evidence type="ECO:0000256" key="1">
    <source>
        <dbReference type="SAM" id="SignalP"/>
    </source>
</evidence>
<dbReference type="EMBL" id="BMZA01000002">
    <property type="protein sequence ID" value="GGY95924.1"/>
    <property type="molecule type" value="Genomic_DNA"/>
</dbReference>
<feature type="domain" description="DUF2846" evidence="2">
    <location>
        <begin position="45"/>
        <end position="122"/>
    </location>
</feature>
<dbReference type="AlphaFoldDB" id="A0A918PBH6"/>
<evidence type="ECO:0000313" key="4">
    <source>
        <dbReference type="Proteomes" id="UP000648075"/>
    </source>
</evidence>
<name>A0A918PBH6_9SPHN</name>
<evidence type="ECO:0000313" key="3">
    <source>
        <dbReference type="EMBL" id="GGY95924.1"/>
    </source>
</evidence>
<evidence type="ECO:0000259" key="2">
    <source>
        <dbReference type="Pfam" id="PF11008"/>
    </source>
</evidence>
<dbReference type="RefSeq" id="WP_189619875.1">
    <property type="nucleotide sequence ID" value="NZ_BMZA01000002.1"/>
</dbReference>
<protein>
    <recommendedName>
        <fullName evidence="2">DUF2846 domain-containing protein</fullName>
    </recommendedName>
</protein>
<gene>
    <name evidence="3" type="ORF">GCM10011614_08340</name>
</gene>
<keyword evidence="4" id="KW-1185">Reference proteome</keyword>
<organism evidence="3 4">
    <name type="scientific">Novosphingobium colocasiae</name>
    <dbReference type="NCBI Taxonomy" id="1256513"/>
    <lineage>
        <taxon>Bacteria</taxon>
        <taxon>Pseudomonadati</taxon>
        <taxon>Pseudomonadota</taxon>
        <taxon>Alphaproteobacteria</taxon>
        <taxon>Sphingomonadales</taxon>
        <taxon>Sphingomonadaceae</taxon>
        <taxon>Novosphingobium</taxon>
    </lineage>
</organism>
<comment type="caution">
    <text evidence="3">The sequence shown here is derived from an EMBL/GenBank/DDBJ whole genome shotgun (WGS) entry which is preliminary data.</text>
</comment>